<keyword evidence="3 9" id="KW-0418">Kinase</keyword>
<dbReference type="RefSeq" id="WP_269035278.1">
    <property type="nucleotide sequence ID" value="NZ_CP114040.1"/>
</dbReference>
<dbReference type="GO" id="GO:0016301">
    <property type="term" value="F:kinase activity"/>
    <property type="evidence" value="ECO:0007669"/>
    <property type="project" value="UniProtKB-KW"/>
</dbReference>
<dbReference type="CDD" id="cd14014">
    <property type="entry name" value="STKc_PknB_like"/>
    <property type="match status" value="1"/>
</dbReference>
<accession>A0ABY7H0Z4</accession>
<reference evidence="9" key="1">
    <citation type="submission" date="2022-11" db="EMBL/GenBank/DDBJ databases">
        <title>Minimal conservation of predation-associated metabolite biosynthetic gene clusters underscores biosynthetic potential of Myxococcota including descriptions for ten novel species: Archangium lansinium sp. nov., Myxococcus landrumus sp. nov., Nannocystis bai.</title>
        <authorList>
            <person name="Ahearne A."/>
            <person name="Stevens C."/>
            <person name="Dowd S."/>
        </authorList>
    </citation>
    <scope>NUCLEOTIDE SEQUENCE</scope>
    <source>
        <strain evidence="9">Fl3</strain>
    </source>
</reference>
<evidence type="ECO:0000256" key="5">
    <source>
        <dbReference type="PROSITE-ProRule" id="PRU10141"/>
    </source>
</evidence>
<dbReference type="PROSITE" id="PS50011">
    <property type="entry name" value="PROTEIN_KINASE_DOM"/>
    <property type="match status" value="1"/>
</dbReference>
<keyword evidence="7" id="KW-0472">Membrane</keyword>
<evidence type="ECO:0000256" key="4">
    <source>
        <dbReference type="ARBA" id="ARBA00022840"/>
    </source>
</evidence>
<feature type="binding site" evidence="5">
    <location>
        <position position="67"/>
    </location>
    <ligand>
        <name>ATP</name>
        <dbReference type="ChEBI" id="CHEBI:30616"/>
    </ligand>
</feature>
<dbReference type="Proteomes" id="UP001164459">
    <property type="component" value="Chromosome"/>
</dbReference>
<feature type="transmembrane region" description="Helical" evidence="7">
    <location>
        <begin position="337"/>
        <end position="357"/>
    </location>
</feature>
<keyword evidence="10" id="KW-1185">Reference proteome</keyword>
<dbReference type="InterPro" id="IPR011009">
    <property type="entry name" value="Kinase-like_dom_sf"/>
</dbReference>
<name>A0ABY7H0Z4_9BACT</name>
<dbReference type="InterPro" id="IPR000719">
    <property type="entry name" value="Prot_kinase_dom"/>
</dbReference>
<evidence type="ECO:0000259" key="8">
    <source>
        <dbReference type="PROSITE" id="PS50011"/>
    </source>
</evidence>
<evidence type="ECO:0000256" key="1">
    <source>
        <dbReference type="ARBA" id="ARBA00022679"/>
    </source>
</evidence>
<dbReference type="EMBL" id="CP114040">
    <property type="protein sequence ID" value="WAS92923.1"/>
    <property type="molecule type" value="Genomic_DNA"/>
</dbReference>
<dbReference type="InterPro" id="IPR017441">
    <property type="entry name" value="Protein_kinase_ATP_BS"/>
</dbReference>
<evidence type="ECO:0000313" key="9">
    <source>
        <dbReference type="EMBL" id="WAS92923.1"/>
    </source>
</evidence>
<gene>
    <name evidence="9" type="ORF">O0S08_42680</name>
</gene>
<dbReference type="SUPFAM" id="SSF56112">
    <property type="entry name" value="Protein kinase-like (PK-like)"/>
    <property type="match status" value="1"/>
</dbReference>
<feature type="compositionally biased region" description="Pro residues" evidence="6">
    <location>
        <begin position="469"/>
        <end position="482"/>
    </location>
</feature>
<evidence type="ECO:0000256" key="2">
    <source>
        <dbReference type="ARBA" id="ARBA00022741"/>
    </source>
</evidence>
<dbReference type="Gene3D" id="3.30.200.20">
    <property type="entry name" value="Phosphorylase Kinase, domain 1"/>
    <property type="match status" value="1"/>
</dbReference>
<dbReference type="PROSITE" id="PS00108">
    <property type="entry name" value="PROTEIN_KINASE_ST"/>
    <property type="match status" value="1"/>
</dbReference>
<protein>
    <submittedName>
        <fullName evidence="9">Serine/threonine-protein kinase</fullName>
    </submittedName>
</protein>
<evidence type="ECO:0000313" key="10">
    <source>
        <dbReference type="Proteomes" id="UP001164459"/>
    </source>
</evidence>
<dbReference type="SMART" id="SM00220">
    <property type="entry name" value="S_TKc"/>
    <property type="match status" value="1"/>
</dbReference>
<evidence type="ECO:0000256" key="6">
    <source>
        <dbReference type="SAM" id="MobiDB-lite"/>
    </source>
</evidence>
<sequence>MVRTSAAGIATSISDSGEVGRGPGIGADLVGSLLLGRYQVLERIGDGGMGAVYLAEHTTILKKFAIKVLSAQLSLREDHVDRFMREARAASMINHPNVVEITDFGKTPDGQPFFVMEYLQGKDLAQVLGEGSLAWKRARPILLQVCSALQAAHEQGIVHRDIKPGNILLVKRGSTAEHVKVLDFGIAKVQTHDPDVKGLTQSGVIVGTPEYMSPEQGWGQSVDHRGDIYALGVLLYELLTSKIPFSGSTMMEVLNRHMFEVPDIRHPNIPEEVGAIILKAMQKDRSLRFQSMNEVAAAIEAVGTGASPVTVVDEEIKTPWGPVTARFNAVPAQQRSWVWLSVLSAVVAVGAVVYAMVPVDGGPPPAPVAAPVIVPPTPAPVVEQPKIVVAPETERVRFKITTPGVEAQILDAKDQGQLGLTSDPSGIEIEKSEVPRSLILRAAGHEDLVFEVVPDQDKSFERQLTPKAAPTPTPQPAHPQPKPKPDKKPNKPPVEAKAAEPAPDDGDEEIKNPFKK</sequence>
<evidence type="ECO:0000256" key="7">
    <source>
        <dbReference type="SAM" id="Phobius"/>
    </source>
</evidence>
<dbReference type="PROSITE" id="PS00107">
    <property type="entry name" value="PROTEIN_KINASE_ATP"/>
    <property type="match status" value="1"/>
</dbReference>
<proteinExistence type="predicted"/>
<feature type="domain" description="Protein kinase" evidence="8">
    <location>
        <begin position="38"/>
        <end position="302"/>
    </location>
</feature>
<dbReference type="Pfam" id="PF00069">
    <property type="entry name" value="Pkinase"/>
    <property type="match status" value="1"/>
</dbReference>
<dbReference type="PANTHER" id="PTHR43289">
    <property type="entry name" value="MITOGEN-ACTIVATED PROTEIN KINASE KINASE KINASE 20-RELATED"/>
    <property type="match status" value="1"/>
</dbReference>
<keyword evidence="7" id="KW-1133">Transmembrane helix</keyword>
<keyword evidence="4 5" id="KW-0067">ATP-binding</keyword>
<keyword evidence="1" id="KW-0808">Transferase</keyword>
<keyword evidence="2 5" id="KW-0547">Nucleotide-binding</keyword>
<organism evidence="9 10">
    <name type="scientific">Nannocystis punicea</name>
    <dbReference type="NCBI Taxonomy" id="2995304"/>
    <lineage>
        <taxon>Bacteria</taxon>
        <taxon>Pseudomonadati</taxon>
        <taxon>Myxococcota</taxon>
        <taxon>Polyangia</taxon>
        <taxon>Nannocystales</taxon>
        <taxon>Nannocystaceae</taxon>
        <taxon>Nannocystis</taxon>
    </lineage>
</organism>
<dbReference type="Gene3D" id="1.10.510.10">
    <property type="entry name" value="Transferase(Phosphotransferase) domain 1"/>
    <property type="match status" value="1"/>
</dbReference>
<feature type="region of interest" description="Disordered" evidence="6">
    <location>
        <begin position="457"/>
        <end position="516"/>
    </location>
</feature>
<evidence type="ECO:0000256" key="3">
    <source>
        <dbReference type="ARBA" id="ARBA00022777"/>
    </source>
</evidence>
<keyword evidence="7" id="KW-0812">Transmembrane</keyword>
<dbReference type="InterPro" id="IPR008271">
    <property type="entry name" value="Ser/Thr_kinase_AS"/>
</dbReference>
<dbReference type="PANTHER" id="PTHR43289:SF6">
    <property type="entry name" value="SERINE_THREONINE-PROTEIN KINASE NEKL-3"/>
    <property type="match status" value="1"/>
</dbReference>